<keyword evidence="3 6" id="KW-0963">Cytoplasm</keyword>
<evidence type="ECO:0000256" key="4">
    <source>
        <dbReference type="ARBA" id="ARBA00023203"/>
    </source>
</evidence>
<dbReference type="Gene3D" id="2.80.10.50">
    <property type="match status" value="4"/>
</dbReference>
<dbReference type="OrthoDB" id="10259868at2759"/>
<dbReference type="GO" id="GO:0016477">
    <property type="term" value="P:cell migration"/>
    <property type="evidence" value="ECO:0007669"/>
    <property type="project" value="TreeGrafter"/>
</dbReference>
<dbReference type="SUPFAM" id="SSF50405">
    <property type="entry name" value="Actin-crosslinking proteins"/>
    <property type="match status" value="4"/>
</dbReference>
<keyword evidence="9" id="KW-1185">Reference proteome</keyword>
<dbReference type="InterPro" id="IPR022768">
    <property type="entry name" value="Fascin-like_dom"/>
</dbReference>
<dbReference type="FunFam" id="2.80.10.50:FF:000015">
    <property type="entry name" value="Fascin"/>
    <property type="match status" value="1"/>
</dbReference>
<feature type="domain" description="Fascin-like" evidence="7">
    <location>
        <begin position="413"/>
        <end position="496"/>
    </location>
</feature>
<evidence type="ECO:0000256" key="2">
    <source>
        <dbReference type="ARBA" id="ARBA00007415"/>
    </source>
</evidence>
<protein>
    <recommendedName>
        <fullName evidence="6">Fascin</fullName>
    </recommendedName>
</protein>
<keyword evidence="5 6" id="KW-0206">Cytoskeleton</keyword>
<feature type="domain" description="Fascin-like" evidence="7">
    <location>
        <begin position="21"/>
        <end position="125"/>
    </location>
</feature>
<dbReference type="InterPro" id="IPR008999">
    <property type="entry name" value="Actin-crosslinking"/>
</dbReference>
<dbReference type="GO" id="GO:0005737">
    <property type="term" value="C:cytoplasm"/>
    <property type="evidence" value="ECO:0007669"/>
    <property type="project" value="TreeGrafter"/>
</dbReference>
<name>A0A210Q1J2_MIZYE</name>
<dbReference type="InterPro" id="IPR010431">
    <property type="entry name" value="Fascin"/>
</dbReference>
<evidence type="ECO:0000313" key="9">
    <source>
        <dbReference type="Proteomes" id="UP000242188"/>
    </source>
</evidence>
<evidence type="ECO:0000259" key="7">
    <source>
        <dbReference type="Pfam" id="PF06268"/>
    </source>
</evidence>
<gene>
    <name evidence="8" type="ORF">KP79_PYT19139</name>
</gene>
<dbReference type="GO" id="GO:0051017">
    <property type="term" value="P:actin filament bundle assembly"/>
    <property type="evidence" value="ECO:0007669"/>
    <property type="project" value="TreeGrafter"/>
</dbReference>
<proteinExistence type="inferred from homology"/>
<comment type="similarity">
    <text evidence="2 6">Belongs to the fascin family.</text>
</comment>
<dbReference type="GO" id="GO:0015629">
    <property type="term" value="C:actin cytoskeleton"/>
    <property type="evidence" value="ECO:0007669"/>
    <property type="project" value="TreeGrafter"/>
</dbReference>
<dbReference type="FunFam" id="2.80.10.50:FF:000008">
    <property type="entry name" value="Fascin"/>
    <property type="match status" value="1"/>
</dbReference>
<dbReference type="PANTHER" id="PTHR10551">
    <property type="entry name" value="FASCIN"/>
    <property type="match status" value="1"/>
</dbReference>
<feature type="domain" description="Fascin-like" evidence="7">
    <location>
        <begin position="273"/>
        <end position="379"/>
    </location>
</feature>
<keyword evidence="4 6" id="KW-0009">Actin-binding</keyword>
<evidence type="ECO:0000256" key="5">
    <source>
        <dbReference type="ARBA" id="ARBA00023212"/>
    </source>
</evidence>
<reference evidence="8 9" key="1">
    <citation type="journal article" date="2017" name="Nat. Ecol. Evol.">
        <title>Scallop genome provides insights into evolution of bilaterian karyotype and development.</title>
        <authorList>
            <person name="Wang S."/>
            <person name="Zhang J."/>
            <person name="Jiao W."/>
            <person name="Li J."/>
            <person name="Xun X."/>
            <person name="Sun Y."/>
            <person name="Guo X."/>
            <person name="Huan P."/>
            <person name="Dong B."/>
            <person name="Zhang L."/>
            <person name="Hu X."/>
            <person name="Sun X."/>
            <person name="Wang J."/>
            <person name="Zhao C."/>
            <person name="Wang Y."/>
            <person name="Wang D."/>
            <person name="Huang X."/>
            <person name="Wang R."/>
            <person name="Lv J."/>
            <person name="Li Y."/>
            <person name="Zhang Z."/>
            <person name="Liu B."/>
            <person name="Lu W."/>
            <person name="Hui Y."/>
            <person name="Liang J."/>
            <person name="Zhou Z."/>
            <person name="Hou R."/>
            <person name="Li X."/>
            <person name="Liu Y."/>
            <person name="Li H."/>
            <person name="Ning X."/>
            <person name="Lin Y."/>
            <person name="Zhao L."/>
            <person name="Xing Q."/>
            <person name="Dou J."/>
            <person name="Li Y."/>
            <person name="Mao J."/>
            <person name="Guo H."/>
            <person name="Dou H."/>
            <person name="Li T."/>
            <person name="Mu C."/>
            <person name="Jiang W."/>
            <person name="Fu Q."/>
            <person name="Fu X."/>
            <person name="Miao Y."/>
            <person name="Liu J."/>
            <person name="Yu Q."/>
            <person name="Li R."/>
            <person name="Liao H."/>
            <person name="Li X."/>
            <person name="Kong Y."/>
            <person name="Jiang Z."/>
            <person name="Chourrout D."/>
            <person name="Li R."/>
            <person name="Bao Z."/>
        </authorList>
    </citation>
    <scope>NUCLEOTIDE SEQUENCE [LARGE SCALE GENOMIC DNA]</scope>
    <source>
        <strain evidence="8 9">PY_sf001</strain>
    </source>
</reference>
<dbReference type="GO" id="GO:0030674">
    <property type="term" value="F:protein-macromolecule adaptor activity"/>
    <property type="evidence" value="ECO:0007669"/>
    <property type="project" value="InterPro"/>
</dbReference>
<evidence type="ECO:0000256" key="6">
    <source>
        <dbReference type="PIRNR" id="PIRNR005682"/>
    </source>
</evidence>
<dbReference type="Pfam" id="PF06268">
    <property type="entry name" value="Fascin"/>
    <property type="match status" value="4"/>
</dbReference>
<evidence type="ECO:0000256" key="1">
    <source>
        <dbReference type="ARBA" id="ARBA00004245"/>
    </source>
</evidence>
<dbReference type="PANTHER" id="PTHR10551:SF9">
    <property type="entry name" value="FASCIN-2"/>
    <property type="match status" value="1"/>
</dbReference>
<dbReference type="PIRSF" id="PIRSF005682">
    <property type="entry name" value="Fascin"/>
    <property type="match status" value="1"/>
</dbReference>
<accession>A0A210Q1J2</accession>
<sequence length="501" mass="56107">MAMATPEKRLEWKVGLQNPVDKFLTAETYGHKVNVSGASLKVKQTWVLELNKDETVYIRSHLGLYLTADKFGNVSCSSESHGEDEKFMVEYASDGTGRWSFKHPKFGKYLGGTDEDIQCLAKVASDEDMSLWYVPMAMHPQITLFNVNRKRYVKLDNNELRCIQLTPWGPEALITLEFKCGKYAFKTADSRYLTHTGHLTDEHGKNTKFSLELKLSADSDLAGLAFKDCEGKYLTAYGGSGVLKTRNKIVSRDELFSLMESHPQVIFIASNGKQASIRQGLEVTASQAETGEKEIFQIEYIKKTKKWSVYTTEGKYWRLDNNGSIIADVTSADENCQFDLTWQKDGTAVIKWSNGKYLLHRGTGALIANSDTISEKEMFVIRVVNRPVLVLKGENGYLSMISSGSCTTRYACNKSTYDVLQLERGPGGAYFVKGENSKYWTLGPDNSVQADSATPIPFIFEFNGDSEITIRAPNDMYLKGEKSGGFAANSPEPRKDCVLRF</sequence>
<dbReference type="CDD" id="cd23337">
    <property type="entry name" value="beta-trefoil_FSCN_rpt4"/>
    <property type="match status" value="1"/>
</dbReference>
<dbReference type="STRING" id="6573.A0A210Q1J2"/>
<dbReference type="CDD" id="cd23334">
    <property type="entry name" value="beta-trefoil_FSCN_rpt1"/>
    <property type="match status" value="1"/>
</dbReference>
<dbReference type="FunFam" id="2.80.10.50:FF:000010">
    <property type="entry name" value="Fascin"/>
    <property type="match status" value="1"/>
</dbReference>
<dbReference type="GO" id="GO:0007163">
    <property type="term" value="P:establishment or maintenance of cell polarity"/>
    <property type="evidence" value="ECO:0007669"/>
    <property type="project" value="TreeGrafter"/>
</dbReference>
<dbReference type="EMBL" id="NEDP02005257">
    <property type="protein sequence ID" value="OWF42575.1"/>
    <property type="molecule type" value="Genomic_DNA"/>
</dbReference>
<dbReference type="GO" id="GO:0051015">
    <property type="term" value="F:actin filament binding"/>
    <property type="evidence" value="ECO:0007669"/>
    <property type="project" value="InterPro"/>
</dbReference>
<organism evidence="8 9">
    <name type="scientific">Mizuhopecten yessoensis</name>
    <name type="common">Japanese scallop</name>
    <name type="synonym">Patinopecten yessoensis</name>
    <dbReference type="NCBI Taxonomy" id="6573"/>
    <lineage>
        <taxon>Eukaryota</taxon>
        <taxon>Metazoa</taxon>
        <taxon>Spiralia</taxon>
        <taxon>Lophotrochozoa</taxon>
        <taxon>Mollusca</taxon>
        <taxon>Bivalvia</taxon>
        <taxon>Autobranchia</taxon>
        <taxon>Pteriomorphia</taxon>
        <taxon>Pectinida</taxon>
        <taxon>Pectinoidea</taxon>
        <taxon>Pectinidae</taxon>
        <taxon>Mizuhopecten</taxon>
    </lineage>
</organism>
<dbReference type="AlphaFoldDB" id="A0A210Q1J2"/>
<dbReference type="CDD" id="cd23336">
    <property type="entry name" value="beta-trefoil_FSCN_rpt3"/>
    <property type="match status" value="1"/>
</dbReference>
<feature type="domain" description="Fascin-like" evidence="7">
    <location>
        <begin position="144"/>
        <end position="258"/>
    </location>
</feature>
<comment type="subcellular location">
    <subcellularLocation>
        <location evidence="1 6">Cytoplasm</location>
        <location evidence="1 6">Cytoskeleton</location>
    </subcellularLocation>
</comment>
<dbReference type="InterPro" id="IPR024703">
    <property type="entry name" value="Fascin_metazoans"/>
</dbReference>
<dbReference type="Proteomes" id="UP000242188">
    <property type="component" value="Unassembled WGS sequence"/>
</dbReference>
<dbReference type="CDD" id="cd23335">
    <property type="entry name" value="beta-trefoil_FSCN_rpt2"/>
    <property type="match status" value="1"/>
</dbReference>
<evidence type="ECO:0000256" key="3">
    <source>
        <dbReference type="ARBA" id="ARBA00022490"/>
    </source>
</evidence>
<comment type="caution">
    <text evidence="8">The sequence shown here is derived from an EMBL/GenBank/DDBJ whole genome shotgun (WGS) entry which is preliminary data.</text>
</comment>
<evidence type="ECO:0000313" key="8">
    <source>
        <dbReference type="EMBL" id="OWF42575.1"/>
    </source>
</evidence>